<dbReference type="PANTHER" id="PTHR34387:SF1">
    <property type="entry name" value="PERIPLASMIC IMMUNOGENIC PROTEIN"/>
    <property type="match status" value="1"/>
</dbReference>
<dbReference type="Gene3D" id="3.30.110.170">
    <property type="entry name" value="Protein of unknown function (DUF541), domain 1"/>
    <property type="match status" value="1"/>
</dbReference>
<accession>A0A345Y6K6</accession>
<dbReference type="InterPro" id="IPR052022">
    <property type="entry name" value="26kDa_periplasmic_antigen"/>
</dbReference>
<dbReference type="AlphaFoldDB" id="A0A345Y6K6"/>
<feature type="chain" id="PRO_5016558318" evidence="1">
    <location>
        <begin position="22"/>
        <end position="229"/>
    </location>
</feature>
<evidence type="ECO:0000313" key="3">
    <source>
        <dbReference type="Proteomes" id="UP000254537"/>
    </source>
</evidence>
<name>A0A345Y6K6_9NEIS</name>
<dbReference type="EMBL" id="CP031337">
    <property type="protein sequence ID" value="AXK39558.1"/>
    <property type="molecule type" value="Genomic_DNA"/>
</dbReference>
<reference evidence="2 3" key="1">
    <citation type="submission" date="2018-07" db="EMBL/GenBank/DDBJ databases">
        <title>Crenobacter cavernae sp. nov., isolated from a karst cave.</title>
        <authorList>
            <person name="Zhu H."/>
        </authorList>
    </citation>
    <scope>NUCLEOTIDE SEQUENCE [LARGE SCALE GENOMIC DNA]</scope>
    <source>
        <strain evidence="2 3">K1W11S-77</strain>
    </source>
</reference>
<protein>
    <submittedName>
        <fullName evidence="2">DUF541 domain-containing protein</fullName>
    </submittedName>
</protein>
<dbReference type="RefSeq" id="WP_115433490.1">
    <property type="nucleotide sequence ID" value="NZ_CP031337.1"/>
</dbReference>
<dbReference type="KEGG" id="ccah:DWG20_08955"/>
<organism evidence="2 3">
    <name type="scientific">Crenobacter cavernae</name>
    <dbReference type="NCBI Taxonomy" id="2290923"/>
    <lineage>
        <taxon>Bacteria</taxon>
        <taxon>Pseudomonadati</taxon>
        <taxon>Pseudomonadota</taxon>
        <taxon>Betaproteobacteria</taxon>
        <taxon>Neisseriales</taxon>
        <taxon>Neisseriaceae</taxon>
        <taxon>Crenobacter</taxon>
    </lineage>
</organism>
<sequence length="229" mass="24502">MRSLHPLFLSFALGTAMPAYAAAESTLLSLSGSAEREVDNDQINATLYAQDGQSDPARLADKLNRTLKQGLAEAGKLKGVDVSGGQVRTWPQYDRNGRISGWQGRGEIRVSGPQTPELATLIGRLQGYLQLENVQFGVSDKARRATEAALIPEAIRAFKARAAEVGRAIDKPAISVKELTLGEQGRVVPYPVAMYKAAAPAMEADVTPPTWQAGKSTISVEVSGKVELN</sequence>
<dbReference type="InterPro" id="IPR007497">
    <property type="entry name" value="SIMPL/DUF541"/>
</dbReference>
<dbReference type="Gene3D" id="3.30.70.2970">
    <property type="entry name" value="Protein of unknown function (DUF541), domain 2"/>
    <property type="match status" value="1"/>
</dbReference>
<proteinExistence type="predicted"/>
<feature type="signal peptide" evidence="1">
    <location>
        <begin position="1"/>
        <end position="21"/>
    </location>
</feature>
<dbReference type="Proteomes" id="UP000254537">
    <property type="component" value="Chromosome"/>
</dbReference>
<dbReference type="Pfam" id="PF04402">
    <property type="entry name" value="SIMPL"/>
    <property type="match status" value="1"/>
</dbReference>
<evidence type="ECO:0000256" key="1">
    <source>
        <dbReference type="SAM" id="SignalP"/>
    </source>
</evidence>
<keyword evidence="1" id="KW-0732">Signal</keyword>
<dbReference type="PANTHER" id="PTHR34387">
    <property type="entry name" value="SLR1258 PROTEIN"/>
    <property type="match status" value="1"/>
</dbReference>
<dbReference type="OrthoDB" id="7062395at2"/>
<evidence type="ECO:0000313" key="2">
    <source>
        <dbReference type="EMBL" id="AXK39558.1"/>
    </source>
</evidence>
<dbReference type="GO" id="GO:0006974">
    <property type="term" value="P:DNA damage response"/>
    <property type="evidence" value="ECO:0007669"/>
    <property type="project" value="TreeGrafter"/>
</dbReference>
<gene>
    <name evidence="2" type="ORF">DWG20_08955</name>
</gene>